<dbReference type="EMBL" id="ABFEVW020000002">
    <property type="protein sequence ID" value="EKU3566916.1"/>
    <property type="molecule type" value="Genomic_DNA"/>
</dbReference>
<evidence type="ECO:0000313" key="1">
    <source>
        <dbReference type="EMBL" id="EKU3566916.1"/>
    </source>
</evidence>
<proteinExistence type="predicted"/>
<reference evidence="1" key="1">
    <citation type="submission" date="2023-06" db="EMBL/GenBank/DDBJ databases">
        <authorList>
            <consortium name="Clinical and Environmental Microbiology Branch: Whole genome sequencing antimicrobial resistance pathogens in the healthcare setting"/>
        </authorList>
    </citation>
    <scope>NUCLEOTIDE SEQUENCE</scope>
    <source>
        <strain evidence="1">2021GN-00227</strain>
    </source>
</reference>
<accession>A0AAD2U0Z1</accession>
<dbReference type="RefSeq" id="WP_057047683.1">
    <property type="nucleotide sequence ID" value="NZ_CP053218.1"/>
</dbReference>
<dbReference type="AlphaFoldDB" id="A0AAD2U0Z1"/>
<comment type="caution">
    <text evidence="1">The sequence shown here is derived from an EMBL/GenBank/DDBJ whole genome shotgun (WGS) entry which is preliminary data.</text>
</comment>
<organism evidence="1">
    <name type="scientific">Acinetobacter baumannii</name>
    <dbReference type="NCBI Taxonomy" id="470"/>
    <lineage>
        <taxon>Bacteria</taxon>
        <taxon>Pseudomonadati</taxon>
        <taxon>Pseudomonadota</taxon>
        <taxon>Gammaproteobacteria</taxon>
        <taxon>Moraxellales</taxon>
        <taxon>Moraxellaceae</taxon>
        <taxon>Acinetobacter</taxon>
        <taxon>Acinetobacter calcoaceticus/baumannii complex</taxon>
    </lineage>
</organism>
<protein>
    <submittedName>
        <fullName evidence="1">Uncharacterized protein</fullName>
    </submittedName>
</protein>
<dbReference type="EMBL" id="ABFEVW030000002">
    <property type="protein sequence ID" value="EMN1070013.1"/>
    <property type="molecule type" value="Genomic_DNA"/>
</dbReference>
<gene>
    <name evidence="1" type="ORF">MKP18_000273</name>
</gene>
<name>A0AAD2U0Z1_ACIBA</name>
<sequence>MLVAKLMSSDDLPDSNNSKDFTLVESHGLIDCVRDKDGKGTIVVIDEYGEEREYPMNGNAYILQNGKTIATYACHQYG</sequence>